<dbReference type="Pfam" id="PF00035">
    <property type="entry name" value="dsrm"/>
    <property type="match status" value="1"/>
</dbReference>
<feature type="domain" description="DRBM" evidence="1">
    <location>
        <begin position="7"/>
        <end position="76"/>
    </location>
</feature>
<sequence>MSDNDHPRTKLNNELQKIYGPSAPEHVRWEIHSQGPPNALTWYATVYIDDMNYGHASYRTVGGAQDNAAAMAYKHLKREISSRR</sequence>
<dbReference type="EMBL" id="JABBWG010000024">
    <property type="protein sequence ID" value="KAG1813191.1"/>
    <property type="molecule type" value="Genomic_DNA"/>
</dbReference>
<dbReference type="OrthoDB" id="112668at2759"/>
<dbReference type="Proteomes" id="UP000807769">
    <property type="component" value="Unassembled WGS sequence"/>
</dbReference>
<dbReference type="InterPro" id="IPR014720">
    <property type="entry name" value="dsRBD_dom"/>
</dbReference>
<reference evidence="2" key="1">
    <citation type="journal article" date="2020" name="New Phytol.">
        <title>Comparative genomics reveals dynamic genome evolution in host specialist ectomycorrhizal fungi.</title>
        <authorList>
            <person name="Lofgren L.A."/>
            <person name="Nguyen N.H."/>
            <person name="Vilgalys R."/>
            <person name="Ruytinx J."/>
            <person name="Liao H.L."/>
            <person name="Branco S."/>
            <person name="Kuo A."/>
            <person name="LaButti K."/>
            <person name="Lipzen A."/>
            <person name="Andreopoulos W."/>
            <person name="Pangilinan J."/>
            <person name="Riley R."/>
            <person name="Hundley H."/>
            <person name="Na H."/>
            <person name="Barry K."/>
            <person name="Grigoriev I.V."/>
            <person name="Stajich J.E."/>
            <person name="Kennedy P.G."/>
        </authorList>
    </citation>
    <scope>NUCLEOTIDE SEQUENCE</scope>
    <source>
        <strain evidence="2">MN1</strain>
    </source>
</reference>
<keyword evidence="3" id="KW-1185">Reference proteome</keyword>
<dbReference type="Gene3D" id="3.30.160.20">
    <property type="match status" value="1"/>
</dbReference>
<proteinExistence type="predicted"/>
<gene>
    <name evidence="2" type="ORF">BJ212DRAFT_1367093</name>
</gene>
<name>A0A9P7JBQ5_9AGAM</name>
<dbReference type="GeneID" id="64630146"/>
<organism evidence="2 3">
    <name type="scientific">Suillus subaureus</name>
    <dbReference type="NCBI Taxonomy" id="48587"/>
    <lineage>
        <taxon>Eukaryota</taxon>
        <taxon>Fungi</taxon>
        <taxon>Dikarya</taxon>
        <taxon>Basidiomycota</taxon>
        <taxon>Agaricomycotina</taxon>
        <taxon>Agaricomycetes</taxon>
        <taxon>Agaricomycetidae</taxon>
        <taxon>Boletales</taxon>
        <taxon>Suillineae</taxon>
        <taxon>Suillaceae</taxon>
        <taxon>Suillus</taxon>
    </lineage>
</organism>
<evidence type="ECO:0000313" key="3">
    <source>
        <dbReference type="Proteomes" id="UP000807769"/>
    </source>
</evidence>
<comment type="caution">
    <text evidence="2">The sequence shown here is derived from an EMBL/GenBank/DDBJ whole genome shotgun (WGS) entry which is preliminary data.</text>
</comment>
<evidence type="ECO:0000313" key="2">
    <source>
        <dbReference type="EMBL" id="KAG1813191.1"/>
    </source>
</evidence>
<dbReference type="SUPFAM" id="SSF54768">
    <property type="entry name" value="dsRNA-binding domain-like"/>
    <property type="match status" value="1"/>
</dbReference>
<dbReference type="RefSeq" id="XP_041191065.1">
    <property type="nucleotide sequence ID" value="XM_041336129.1"/>
</dbReference>
<accession>A0A9P7JBQ5</accession>
<protein>
    <recommendedName>
        <fullName evidence="1">DRBM domain-containing protein</fullName>
    </recommendedName>
</protein>
<evidence type="ECO:0000259" key="1">
    <source>
        <dbReference type="Pfam" id="PF00035"/>
    </source>
</evidence>
<dbReference type="AlphaFoldDB" id="A0A9P7JBQ5"/>